<gene>
    <name evidence="2" type="ORF">KQI88_05115</name>
</gene>
<feature type="transmembrane region" description="Helical" evidence="1">
    <location>
        <begin position="6"/>
        <end position="25"/>
    </location>
</feature>
<organism evidence="2 3">
    <name type="scientific">Alkaliphilus flagellatus</name>
    <dbReference type="NCBI Taxonomy" id="2841507"/>
    <lineage>
        <taxon>Bacteria</taxon>
        <taxon>Bacillati</taxon>
        <taxon>Bacillota</taxon>
        <taxon>Clostridia</taxon>
        <taxon>Peptostreptococcales</taxon>
        <taxon>Natronincolaceae</taxon>
        <taxon>Alkaliphilus</taxon>
    </lineage>
</organism>
<protein>
    <submittedName>
        <fullName evidence="2">Uncharacterized protein</fullName>
    </submittedName>
</protein>
<evidence type="ECO:0000313" key="2">
    <source>
        <dbReference type="EMBL" id="MBU5675789.1"/>
    </source>
</evidence>
<dbReference type="EMBL" id="JAHLQK010000002">
    <property type="protein sequence ID" value="MBU5675789.1"/>
    <property type="molecule type" value="Genomic_DNA"/>
</dbReference>
<proteinExistence type="predicted"/>
<comment type="caution">
    <text evidence="2">The sequence shown here is derived from an EMBL/GenBank/DDBJ whole genome shotgun (WGS) entry which is preliminary data.</text>
</comment>
<evidence type="ECO:0000313" key="3">
    <source>
        <dbReference type="Proteomes" id="UP000779508"/>
    </source>
</evidence>
<dbReference type="Proteomes" id="UP000779508">
    <property type="component" value="Unassembled WGS sequence"/>
</dbReference>
<keyword evidence="1" id="KW-1133">Transmembrane helix</keyword>
<evidence type="ECO:0000256" key="1">
    <source>
        <dbReference type="SAM" id="Phobius"/>
    </source>
</evidence>
<sequence>MFQMLIGIAFLGLITIPVFILILALRQNLLECLKPKPKAKQKHVTTRSYYKDSDELLPVKLRVIK</sequence>
<reference evidence="2 3" key="1">
    <citation type="submission" date="2021-06" db="EMBL/GenBank/DDBJ databases">
        <authorList>
            <person name="Sun Q."/>
            <person name="Li D."/>
        </authorList>
    </citation>
    <scope>NUCLEOTIDE SEQUENCE [LARGE SCALE GENOMIC DNA]</scope>
    <source>
        <strain evidence="2 3">MSJ-5</strain>
    </source>
</reference>
<accession>A0ABS6FZW6</accession>
<keyword evidence="3" id="KW-1185">Reference proteome</keyword>
<keyword evidence="1" id="KW-0472">Membrane</keyword>
<dbReference type="RefSeq" id="WP_216415288.1">
    <property type="nucleotide sequence ID" value="NZ_JAHLQK010000002.1"/>
</dbReference>
<name>A0ABS6FZW6_9FIRM</name>
<keyword evidence="1" id="KW-0812">Transmembrane</keyword>